<organism evidence="2 3">
    <name type="scientific">Puccinia coronata f. sp. avenae</name>
    <dbReference type="NCBI Taxonomy" id="200324"/>
    <lineage>
        <taxon>Eukaryota</taxon>
        <taxon>Fungi</taxon>
        <taxon>Dikarya</taxon>
        <taxon>Basidiomycota</taxon>
        <taxon>Pucciniomycotina</taxon>
        <taxon>Pucciniomycetes</taxon>
        <taxon>Pucciniales</taxon>
        <taxon>Pucciniaceae</taxon>
        <taxon>Puccinia</taxon>
    </lineage>
</organism>
<evidence type="ECO:0000256" key="1">
    <source>
        <dbReference type="SAM" id="MobiDB-lite"/>
    </source>
</evidence>
<feature type="compositionally biased region" description="Polar residues" evidence="1">
    <location>
        <begin position="143"/>
        <end position="153"/>
    </location>
</feature>
<dbReference type="OrthoDB" id="10534110at2759"/>
<feature type="compositionally biased region" description="Basic and acidic residues" evidence="1">
    <location>
        <begin position="196"/>
        <end position="228"/>
    </location>
</feature>
<sequence>MSLTRMPNHPSTPDCVRANQYGNVTTKSFVQCAGALNSKEEDFEIRLTTNTALNNLLDPLNIYYVSEREEVVSNANKGATHLNVIMTHNDWDAQEQCYRRFSVKYMVPGTKLQVKTFSLFAVGRLTCVGHYKKSDWLPCSPNDPNATATSSRPATPGPFARAKRTSAVAVTKGKGKATVPLDEESDGIETESEPEEFSKERKPEVKPKPRGQPRKDVLKDAAKRMKKN</sequence>
<evidence type="ECO:0000313" key="3">
    <source>
        <dbReference type="Proteomes" id="UP000235388"/>
    </source>
</evidence>
<proteinExistence type="predicted"/>
<dbReference type="Proteomes" id="UP000235388">
    <property type="component" value="Unassembled WGS sequence"/>
</dbReference>
<accession>A0A2N5W3K6</accession>
<feature type="compositionally biased region" description="Acidic residues" evidence="1">
    <location>
        <begin position="181"/>
        <end position="195"/>
    </location>
</feature>
<gene>
    <name evidence="2" type="ORF">PCANC_01192</name>
</gene>
<dbReference type="EMBL" id="PGCJ01000016">
    <property type="protein sequence ID" value="PLW56838.1"/>
    <property type="molecule type" value="Genomic_DNA"/>
</dbReference>
<keyword evidence="3" id="KW-1185">Reference proteome</keyword>
<comment type="caution">
    <text evidence="2">The sequence shown here is derived from an EMBL/GenBank/DDBJ whole genome shotgun (WGS) entry which is preliminary data.</text>
</comment>
<evidence type="ECO:0000313" key="2">
    <source>
        <dbReference type="EMBL" id="PLW56838.1"/>
    </source>
</evidence>
<protein>
    <submittedName>
        <fullName evidence="2">Uncharacterized protein</fullName>
    </submittedName>
</protein>
<reference evidence="2 3" key="1">
    <citation type="submission" date="2017-11" db="EMBL/GenBank/DDBJ databases">
        <title>De novo assembly and phasing of dikaryotic genomes from two isolates of Puccinia coronata f. sp. avenae, the causal agent of oat crown rust.</title>
        <authorList>
            <person name="Miller M.E."/>
            <person name="Zhang Y."/>
            <person name="Omidvar V."/>
            <person name="Sperschneider J."/>
            <person name="Schwessinger B."/>
            <person name="Raley C."/>
            <person name="Palmer J.M."/>
            <person name="Garnica D."/>
            <person name="Upadhyaya N."/>
            <person name="Rathjen J."/>
            <person name="Taylor J.M."/>
            <person name="Park R.F."/>
            <person name="Dodds P.N."/>
            <person name="Hirsch C.D."/>
            <person name="Kianian S.F."/>
            <person name="Figueroa M."/>
        </authorList>
    </citation>
    <scope>NUCLEOTIDE SEQUENCE [LARGE SCALE GENOMIC DNA]</scope>
    <source>
        <strain evidence="2">12NC29</strain>
    </source>
</reference>
<dbReference type="AlphaFoldDB" id="A0A2N5W3K6"/>
<name>A0A2N5W3K6_9BASI</name>
<feature type="region of interest" description="Disordered" evidence="1">
    <location>
        <begin position="143"/>
        <end position="228"/>
    </location>
</feature>